<dbReference type="Ensembl" id="ENSXETT00000103377">
    <property type="protein sequence ID" value="ENSXETP00000071487"/>
    <property type="gene ID" value="ENSXETG00000033713"/>
</dbReference>
<dbReference type="AlphaFoldDB" id="A0A6I8QGJ3"/>
<keyword evidence="6" id="KW-0808">Transferase</keyword>
<keyword evidence="8" id="KW-0735">Signal-anchor</keyword>
<evidence type="ECO:0000256" key="11">
    <source>
        <dbReference type="ARBA" id="ARBA00023136"/>
    </source>
</evidence>
<dbReference type="InParanoid" id="A0A6I8QGJ3"/>
<comment type="similarity">
    <text evidence="3">Belongs to the glycosyltransferase 18 family.</text>
</comment>
<evidence type="ECO:0000259" key="14">
    <source>
        <dbReference type="Pfam" id="PF15024"/>
    </source>
</evidence>
<proteinExistence type="inferred from homology"/>
<dbReference type="InterPro" id="IPR052105">
    <property type="entry name" value="MGAT5_Glycosyltransferase"/>
</dbReference>
<keyword evidence="9" id="KW-1133">Transmembrane helix</keyword>
<name>A0A6I8QGJ3_XENTR</name>
<feature type="domain" description="Glycosyltransferase family 18 catalytic" evidence="14">
    <location>
        <begin position="183"/>
        <end position="292"/>
    </location>
</feature>
<comment type="subcellular location">
    <subcellularLocation>
        <location evidence="1">Golgi apparatus membrane</location>
        <topology evidence="1">Single-pass type II membrane protein</topology>
    </subcellularLocation>
</comment>
<evidence type="ECO:0000256" key="13">
    <source>
        <dbReference type="ARBA" id="ARBA00048243"/>
    </source>
</evidence>
<evidence type="ECO:0000256" key="4">
    <source>
        <dbReference type="ARBA" id="ARBA00012671"/>
    </source>
</evidence>
<dbReference type="UniPathway" id="UPA00378"/>
<dbReference type="Bgee" id="ENSXETG00000033713">
    <property type="expression patterns" value="Expressed in brain and 6 other cell types or tissues"/>
</dbReference>
<protein>
    <recommendedName>
        <fullName evidence="4">alpha-1,6-mannosyl-glycoprotein 6-beta-N-acetylglucosaminyltransferase</fullName>
        <ecNumber evidence="4">2.4.1.155</ecNumber>
    </recommendedName>
</protein>
<evidence type="ECO:0000256" key="7">
    <source>
        <dbReference type="ARBA" id="ARBA00022692"/>
    </source>
</evidence>
<evidence type="ECO:0000256" key="1">
    <source>
        <dbReference type="ARBA" id="ARBA00004323"/>
    </source>
</evidence>
<keyword evidence="7" id="KW-0812">Transmembrane</keyword>
<dbReference type="GO" id="GO:0000139">
    <property type="term" value="C:Golgi membrane"/>
    <property type="evidence" value="ECO:0007669"/>
    <property type="project" value="UniProtKB-SubCell"/>
</dbReference>
<keyword evidence="11" id="KW-0472">Membrane</keyword>
<dbReference type="Pfam" id="PF15024">
    <property type="entry name" value="Glyco_transf_18"/>
    <property type="match status" value="1"/>
</dbReference>
<dbReference type="InterPro" id="IPR026116">
    <property type="entry name" value="GT18_cat"/>
</dbReference>
<evidence type="ECO:0000256" key="5">
    <source>
        <dbReference type="ARBA" id="ARBA00022676"/>
    </source>
</evidence>
<dbReference type="EC" id="2.4.1.155" evidence="4"/>
<dbReference type="PANTHER" id="PTHR15075:SF6">
    <property type="entry name" value="ALPHA-1,6-MANNOSYLGLYCOPROTEIN 6-BETA-N-ACETYLGLUCOSAMINYLTRANSFERASE B"/>
    <property type="match status" value="1"/>
</dbReference>
<keyword evidence="5" id="KW-0328">Glycosyltransferase</keyword>
<reference evidence="15" key="2">
    <citation type="submission" date="2020-05" db="UniProtKB">
        <authorList>
            <consortium name="Ensembl"/>
        </authorList>
    </citation>
    <scope>IDENTIFICATION</scope>
</reference>
<sequence length="332" mass="37238">RDGDYGFSYTDIIIERQALWLPSSKNALLVSVLGTGESRGALRRMNDILETLVRRMDMLARLENASEYRRGEEAEHYGLDGSSVGLMEKIQAIAQNVSDIAVKVDQILRNSLLRSKGQYGQGARFRCSVIGSHGWMPKTGVSAARGNMGLNSLKSYRCIFFVSLVVEGQRDLHDKHQPLFLFPQAAFRTELSSLLDSMGTGKESLIFMKKRLHRLEAQWLLAARRLENNILDTLKEQKQILVHIVFLMKEQGDIFSPRVLKDGPLGEMVQWADILVALYVLGHILAVGASESTSTDPRGTTELPHRPNITLGEQHKRHKNSTRCQIRAVIGC</sequence>
<dbReference type="GeneTree" id="ENSGT00940000153470"/>
<keyword evidence="12" id="KW-0325">Glycoprotein</keyword>
<keyword evidence="10" id="KW-0333">Golgi apparatus</keyword>
<evidence type="ECO:0000256" key="10">
    <source>
        <dbReference type="ARBA" id="ARBA00023034"/>
    </source>
</evidence>
<evidence type="ECO:0000256" key="3">
    <source>
        <dbReference type="ARBA" id="ARBA00007477"/>
    </source>
</evidence>
<evidence type="ECO:0000313" key="15">
    <source>
        <dbReference type="Ensembl" id="ENSXETP00000071487"/>
    </source>
</evidence>
<comment type="catalytic activity">
    <reaction evidence="13">
        <text>N(4)-{beta-D-GlcNAc-(1-&gt;2)-[beta-D-GlcNAc-(1-&gt;4)]-alpha-D-Man-(1-&gt;3)-[beta-D-GlcNAc-(1-&gt;2)-alpha-D-Man-(1-&gt;6)]-beta-D-Man-(1-&gt;4)-beta-D-GlcNAc-(1-&gt;4)-beta-D-GlcNAc}-L-asparaginyl-[protein] + UDP-N-acetyl-alpha-D-glucosamine = N(4)-{beta-D-GlcNAc-(1-&gt;2)-[beta-D-GlcNAc-(1-&gt;4)]-alpha-D-Man-(1-&gt;3)-[beta-D-GlcNAc-(1-&gt;2)-[beta-D-GlcNAc-(1-&gt;6)]-alpha-D-Man-(1-&gt;6)]-beta-D-Man-(1-&gt;4)-beta-D-GlcNAc-(1-&gt;4)-beta-D-GlcNAc}-L-asparaginyl-[protein] + UDP + H(+)</text>
        <dbReference type="Rhea" id="RHEA:16921"/>
        <dbReference type="Rhea" id="RHEA-COMP:14374"/>
        <dbReference type="Rhea" id="RHEA-COMP:14377"/>
        <dbReference type="ChEBI" id="CHEBI:15378"/>
        <dbReference type="ChEBI" id="CHEBI:57705"/>
        <dbReference type="ChEBI" id="CHEBI:58223"/>
        <dbReference type="ChEBI" id="CHEBI:139507"/>
        <dbReference type="ChEBI" id="CHEBI:139510"/>
        <dbReference type="EC" id="2.4.1.155"/>
    </reaction>
</comment>
<evidence type="ECO:0000256" key="6">
    <source>
        <dbReference type="ARBA" id="ARBA00022679"/>
    </source>
</evidence>
<dbReference type="GO" id="GO:0030144">
    <property type="term" value="F:alpha-1,6-mannosylglycoprotein 6-beta-N-acetylglucosaminyltransferase activity"/>
    <property type="evidence" value="ECO:0007669"/>
    <property type="project" value="UniProtKB-EC"/>
</dbReference>
<dbReference type="PANTHER" id="PTHR15075">
    <property type="entry name" value="ALPHA-MANNOSIDE BETA-1,6-N-ACETYLGLUCOSAMINYLTRANSFERASE"/>
    <property type="match status" value="1"/>
</dbReference>
<evidence type="ECO:0000256" key="2">
    <source>
        <dbReference type="ARBA" id="ARBA00004922"/>
    </source>
</evidence>
<evidence type="ECO:0000256" key="12">
    <source>
        <dbReference type="ARBA" id="ARBA00023180"/>
    </source>
</evidence>
<comment type="pathway">
    <text evidence="2">Protein modification; protein glycosylation.</text>
</comment>
<accession>A0A6I8QGJ3</accession>
<evidence type="ECO:0000256" key="8">
    <source>
        <dbReference type="ARBA" id="ARBA00022968"/>
    </source>
</evidence>
<reference evidence="15" key="1">
    <citation type="journal article" date="2010" name="Science">
        <title>The genome of the Western clawed frog Xenopus tropicalis.</title>
        <authorList>
            <person name="Hellsten U."/>
            <person name="Harland R.M."/>
            <person name="Gilchrist M.J."/>
            <person name="Hendrix D."/>
            <person name="Jurka J."/>
            <person name="Kapitonov V."/>
            <person name="Ovcharenko I."/>
            <person name="Putnam N.H."/>
            <person name="Shu S."/>
            <person name="Taher L."/>
            <person name="Blitz I.L."/>
            <person name="Blumberg B."/>
            <person name="Dichmann D.S."/>
            <person name="Dubchak I."/>
            <person name="Amaya E."/>
            <person name="Detter J.C."/>
            <person name="Fletcher R."/>
            <person name="Gerhard D.S."/>
            <person name="Goodstein D."/>
            <person name="Graves T."/>
            <person name="Grigoriev I.V."/>
            <person name="Grimwood J."/>
            <person name="Kawashima T."/>
            <person name="Lindquist E."/>
            <person name="Lucas S.M."/>
            <person name="Mead P.E."/>
            <person name="Mitros T."/>
            <person name="Ogino H."/>
            <person name="Ohta Y."/>
            <person name="Poliakov A.V."/>
            <person name="Pollet N."/>
            <person name="Robert J."/>
            <person name="Salamov A."/>
            <person name="Sater A.K."/>
            <person name="Schmutz J."/>
            <person name="Terry A."/>
            <person name="Vize P.D."/>
            <person name="Warren W.C."/>
            <person name="Wells D."/>
            <person name="Wills A."/>
            <person name="Wilson R.K."/>
            <person name="Zimmerman L.B."/>
            <person name="Zorn A.M."/>
            <person name="Grainger R."/>
            <person name="Grammer T."/>
            <person name="Khokha M.K."/>
            <person name="Richardson P.M."/>
            <person name="Rokhsar D.S."/>
        </authorList>
    </citation>
    <scope>NUCLEOTIDE SEQUENCE [LARGE SCALE GENOMIC DNA]</scope>
    <source>
        <strain evidence="15">Nigerian</strain>
    </source>
</reference>
<evidence type="ECO:0000256" key="9">
    <source>
        <dbReference type="ARBA" id="ARBA00022989"/>
    </source>
</evidence>
<organism evidence="15">
    <name type="scientific">Xenopus tropicalis</name>
    <name type="common">Western clawed frog</name>
    <name type="synonym">Silurana tropicalis</name>
    <dbReference type="NCBI Taxonomy" id="8364"/>
    <lineage>
        <taxon>Eukaryota</taxon>
        <taxon>Metazoa</taxon>
        <taxon>Chordata</taxon>
        <taxon>Craniata</taxon>
        <taxon>Vertebrata</taxon>
        <taxon>Euteleostomi</taxon>
        <taxon>Amphibia</taxon>
        <taxon>Batrachia</taxon>
        <taxon>Anura</taxon>
        <taxon>Pipoidea</taxon>
        <taxon>Pipidae</taxon>
        <taxon>Xenopodinae</taxon>
        <taxon>Xenopus</taxon>
        <taxon>Silurana</taxon>
    </lineage>
</organism>